<name>A0A401Z4L6_9ACTN</name>
<dbReference type="AlphaFoldDB" id="A0A401Z4L6"/>
<sequence>MCPDPNTTTLAASSYGHLPAIHAADPVTSAFAAAIDALTDPLEERLDAMADVFDPWRCPAPGLAWLAHISGARTEPDWTEEQVRTAIDLAPRLLARRGTVAALLLEAEAVYGWSPAALTVDDQDAGGGTIRVTLRIDADERQAQRRLARLVDAHCPAHLSPTVAVTTTGAQAAGRTVGGRGGG</sequence>
<reference evidence="1 2" key="1">
    <citation type="submission" date="2018-12" db="EMBL/GenBank/DDBJ databases">
        <title>Draft genome sequence of Embleya hyalina NBRC 13850T.</title>
        <authorList>
            <person name="Komaki H."/>
            <person name="Hosoyama A."/>
            <person name="Kimura A."/>
            <person name="Ichikawa N."/>
            <person name="Tamura T."/>
        </authorList>
    </citation>
    <scope>NUCLEOTIDE SEQUENCE [LARGE SCALE GENOMIC DNA]</scope>
    <source>
        <strain evidence="1 2">NBRC 13850</strain>
    </source>
</reference>
<dbReference type="EMBL" id="BIFH01000053">
    <property type="protein sequence ID" value="GCE01787.1"/>
    <property type="molecule type" value="Genomic_DNA"/>
</dbReference>
<dbReference type="Proteomes" id="UP000286931">
    <property type="component" value="Unassembled WGS sequence"/>
</dbReference>
<dbReference type="Pfam" id="PF09684">
    <property type="entry name" value="Tail_P2_I"/>
    <property type="match status" value="1"/>
</dbReference>
<proteinExistence type="predicted"/>
<protein>
    <submittedName>
        <fullName evidence="1">Phage tail protein</fullName>
    </submittedName>
</protein>
<gene>
    <name evidence="1" type="ORF">EHYA_09561</name>
</gene>
<organism evidence="1 2">
    <name type="scientific">Embleya hyalina</name>
    <dbReference type="NCBI Taxonomy" id="516124"/>
    <lineage>
        <taxon>Bacteria</taxon>
        <taxon>Bacillati</taxon>
        <taxon>Actinomycetota</taxon>
        <taxon>Actinomycetes</taxon>
        <taxon>Kitasatosporales</taxon>
        <taxon>Streptomycetaceae</taxon>
        <taxon>Embleya</taxon>
    </lineage>
</organism>
<evidence type="ECO:0000313" key="2">
    <source>
        <dbReference type="Proteomes" id="UP000286931"/>
    </source>
</evidence>
<dbReference type="OrthoDB" id="370073at2"/>
<dbReference type="RefSeq" id="WP_126643383.1">
    <property type="nucleotide sequence ID" value="NZ_BIFH01000053.1"/>
</dbReference>
<keyword evidence="2" id="KW-1185">Reference proteome</keyword>
<accession>A0A401Z4L6</accession>
<comment type="caution">
    <text evidence="1">The sequence shown here is derived from an EMBL/GenBank/DDBJ whole genome shotgun (WGS) entry which is preliminary data.</text>
</comment>
<dbReference type="InterPro" id="IPR006521">
    <property type="entry name" value="Tail_protein_I"/>
</dbReference>
<evidence type="ECO:0000313" key="1">
    <source>
        <dbReference type="EMBL" id="GCE01787.1"/>
    </source>
</evidence>